<reference evidence="1" key="1">
    <citation type="submission" date="2020-05" db="EMBL/GenBank/DDBJ databases">
        <title>Large-scale comparative analyses of tick genomes elucidate their genetic diversity and vector capacities.</title>
        <authorList>
            <person name="Jia N."/>
            <person name="Wang J."/>
            <person name="Shi W."/>
            <person name="Du L."/>
            <person name="Sun Y."/>
            <person name="Zhan W."/>
            <person name="Jiang J."/>
            <person name="Wang Q."/>
            <person name="Zhang B."/>
            <person name="Ji P."/>
            <person name="Sakyi L.B."/>
            <person name="Cui X."/>
            <person name="Yuan T."/>
            <person name="Jiang B."/>
            <person name="Yang W."/>
            <person name="Lam T.T.-Y."/>
            <person name="Chang Q."/>
            <person name="Ding S."/>
            <person name="Wang X."/>
            <person name="Zhu J."/>
            <person name="Ruan X."/>
            <person name="Zhao L."/>
            <person name="Wei J."/>
            <person name="Que T."/>
            <person name="Du C."/>
            <person name="Cheng J."/>
            <person name="Dai P."/>
            <person name="Han X."/>
            <person name="Huang E."/>
            <person name="Gao Y."/>
            <person name="Liu J."/>
            <person name="Shao H."/>
            <person name="Ye R."/>
            <person name="Li L."/>
            <person name="Wei W."/>
            <person name="Wang X."/>
            <person name="Wang C."/>
            <person name="Yang T."/>
            <person name="Huo Q."/>
            <person name="Li W."/>
            <person name="Guo W."/>
            <person name="Chen H."/>
            <person name="Zhou L."/>
            <person name="Ni X."/>
            <person name="Tian J."/>
            <person name="Zhou Y."/>
            <person name="Sheng Y."/>
            <person name="Liu T."/>
            <person name="Pan Y."/>
            <person name="Xia L."/>
            <person name="Li J."/>
            <person name="Zhao F."/>
            <person name="Cao W."/>
        </authorList>
    </citation>
    <scope>NUCLEOTIDE SEQUENCE</scope>
    <source>
        <strain evidence="1">Hyas-2018</strain>
    </source>
</reference>
<dbReference type="Proteomes" id="UP000821845">
    <property type="component" value="Chromosome 5"/>
</dbReference>
<evidence type="ECO:0000313" key="2">
    <source>
        <dbReference type="Proteomes" id="UP000821845"/>
    </source>
</evidence>
<dbReference type="EMBL" id="CM023485">
    <property type="protein sequence ID" value="KAH6929686.1"/>
    <property type="molecule type" value="Genomic_DNA"/>
</dbReference>
<sequence>MLLAPYAIAKGVSKLEYFAGEMKVGVESPGITAPPPPDKAPEGRAASTWLGCRARSFARSIQVHLQCPPDRLLLAQLREQIPFFRQDPSSTGLSPRCVD</sequence>
<protein>
    <submittedName>
        <fullName evidence="1">Uncharacterized protein</fullName>
    </submittedName>
</protein>
<evidence type="ECO:0000313" key="1">
    <source>
        <dbReference type="EMBL" id="KAH6929686.1"/>
    </source>
</evidence>
<keyword evidence="2" id="KW-1185">Reference proteome</keyword>
<proteinExistence type="predicted"/>
<name>A0ACB7S433_HYAAI</name>
<comment type="caution">
    <text evidence="1">The sequence shown here is derived from an EMBL/GenBank/DDBJ whole genome shotgun (WGS) entry which is preliminary data.</text>
</comment>
<organism evidence="1 2">
    <name type="scientific">Hyalomma asiaticum</name>
    <name type="common">Tick</name>
    <dbReference type="NCBI Taxonomy" id="266040"/>
    <lineage>
        <taxon>Eukaryota</taxon>
        <taxon>Metazoa</taxon>
        <taxon>Ecdysozoa</taxon>
        <taxon>Arthropoda</taxon>
        <taxon>Chelicerata</taxon>
        <taxon>Arachnida</taxon>
        <taxon>Acari</taxon>
        <taxon>Parasitiformes</taxon>
        <taxon>Ixodida</taxon>
        <taxon>Ixodoidea</taxon>
        <taxon>Ixodidae</taxon>
        <taxon>Hyalomminae</taxon>
        <taxon>Hyalomma</taxon>
    </lineage>
</organism>
<accession>A0ACB7S433</accession>
<gene>
    <name evidence="1" type="ORF">HPB50_004756</name>
</gene>